<organism evidence="2 3">
    <name type="scientific">Cronartium quercuum f. sp. fusiforme G11</name>
    <dbReference type="NCBI Taxonomy" id="708437"/>
    <lineage>
        <taxon>Eukaryota</taxon>
        <taxon>Fungi</taxon>
        <taxon>Dikarya</taxon>
        <taxon>Basidiomycota</taxon>
        <taxon>Pucciniomycotina</taxon>
        <taxon>Pucciniomycetes</taxon>
        <taxon>Pucciniales</taxon>
        <taxon>Coleosporiaceae</taxon>
        <taxon>Cronartium</taxon>
    </lineage>
</organism>
<evidence type="ECO:0000313" key="3">
    <source>
        <dbReference type="Proteomes" id="UP000886653"/>
    </source>
</evidence>
<dbReference type="Proteomes" id="UP000886653">
    <property type="component" value="Unassembled WGS sequence"/>
</dbReference>
<feature type="chain" id="PRO_5040393380" description="Secreted protein" evidence="1">
    <location>
        <begin position="28"/>
        <end position="129"/>
    </location>
</feature>
<evidence type="ECO:0000313" key="2">
    <source>
        <dbReference type="EMBL" id="KAG0145155.1"/>
    </source>
</evidence>
<evidence type="ECO:0000256" key="1">
    <source>
        <dbReference type="SAM" id="SignalP"/>
    </source>
</evidence>
<dbReference type="AlphaFoldDB" id="A0A9P6NE77"/>
<accession>A0A9P6NE77</accession>
<proteinExistence type="predicted"/>
<keyword evidence="1" id="KW-0732">Signal</keyword>
<feature type="signal peptide" evidence="1">
    <location>
        <begin position="1"/>
        <end position="27"/>
    </location>
</feature>
<name>A0A9P6NE77_9BASI</name>
<dbReference type="EMBL" id="MU167282">
    <property type="protein sequence ID" value="KAG0145155.1"/>
    <property type="molecule type" value="Genomic_DNA"/>
</dbReference>
<sequence length="129" mass="14462">MCHILKPTSQLAFFFLSFIAMVTYTLGHHKHKYQGLVVSCRSGWNSTHTNNSNITGYQCTDSGVIYDCPICHDYLVGKNCYKKLGEDNFDSQPSGNMECTTSYDRTAYEEGGGVITCEMCQQVRFSSTP</sequence>
<evidence type="ECO:0008006" key="4">
    <source>
        <dbReference type="Google" id="ProtNLM"/>
    </source>
</evidence>
<dbReference type="OrthoDB" id="2502562at2759"/>
<comment type="caution">
    <text evidence="2">The sequence shown here is derived from an EMBL/GenBank/DDBJ whole genome shotgun (WGS) entry which is preliminary data.</text>
</comment>
<gene>
    <name evidence="2" type="ORF">CROQUDRAFT_723609</name>
</gene>
<keyword evidence="3" id="KW-1185">Reference proteome</keyword>
<protein>
    <recommendedName>
        <fullName evidence="4">Secreted protein</fullName>
    </recommendedName>
</protein>
<reference evidence="2" key="1">
    <citation type="submission" date="2013-11" db="EMBL/GenBank/DDBJ databases">
        <title>Genome sequence of the fusiform rust pathogen reveals effectors for host alternation and coevolution with pine.</title>
        <authorList>
            <consortium name="DOE Joint Genome Institute"/>
            <person name="Smith K."/>
            <person name="Pendleton A."/>
            <person name="Kubisiak T."/>
            <person name="Anderson C."/>
            <person name="Salamov A."/>
            <person name="Aerts A."/>
            <person name="Riley R."/>
            <person name="Clum A."/>
            <person name="Lindquist E."/>
            <person name="Ence D."/>
            <person name="Campbell M."/>
            <person name="Kronenberg Z."/>
            <person name="Feau N."/>
            <person name="Dhillon B."/>
            <person name="Hamelin R."/>
            <person name="Burleigh J."/>
            <person name="Smith J."/>
            <person name="Yandell M."/>
            <person name="Nelson C."/>
            <person name="Grigoriev I."/>
            <person name="Davis J."/>
        </authorList>
    </citation>
    <scope>NUCLEOTIDE SEQUENCE</scope>
    <source>
        <strain evidence="2">G11</strain>
    </source>
</reference>